<comment type="caution">
    <text evidence="8">The sequence shown here is derived from an EMBL/GenBank/DDBJ whole genome shotgun (WGS) entry which is preliminary data.</text>
</comment>
<dbReference type="EMBL" id="CASHTH010001732">
    <property type="protein sequence ID" value="CAI8019192.1"/>
    <property type="molecule type" value="Genomic_DNA"/>
</dbReference>
<evidence type="ECO:0000256" key="6">
    <source>
        <dbReference type="RuleBase" id="RU280815"/>
    </source>
</evidence>
<dbReference type="PROSITE" id="PS51051">
    <property type="entry name" value="DSL"/>
    <property type="match status" value="1"/>
</dbReference>
<evidence type="ECO:0000313" key="8">
    <source>
        <dbReference type="EMBL" id="CAI8019192.1"/>
    </source>
</evidence>
<evidence type="ECO:0000256" key="2">
    <source>
        <dbReference type="ARBA" id="ARBA00022536"/>
    </source>
</evidence>
<feature type="non-terminal residue" evidence="8">
    <location>
        <position position="1"/>
    </location>
</feature>
<keyword evidence="4 5" id="KW-1015">Disulfide bond</keyword>
<keyword evidence="3 6" id="KW-0677">Repeat</keyword>
<keyword evidence="2 6" id="KW-0245">EGF-like domain</keyword>
<accession>A0AA35RXY3</accession>
<keyword evidence="9" id="KW-1185">Reference proteome</keyword>
<dbReference type="GO" id="GO:0016020">
    <property type="term" value="C:membrane"/>
    <property type="evidence" value="ECO:0007669"/>
    <property type="project" value="UniProtKB-SubCell"/>
</dbReference>
<evidence type="ECO:0000256" key="4">
    <source>
        <dbReference type="ARBA" id="ARBA00023157"/>
    </source>
</evidence>
<evidence type="ECO:0000313" key="9">
    <source>
        <dbReference type="Proteomes" id="UP001174909"/>
    </source>
</evidence>
<proteinExistence type="predicted"/>
<keyword evidence="6" id="KW-0472">Membrane</keyword>
<comment type="subcellular location">
    <subcellularLocation>
        <location evidence="6">Membrane</location>
        <topology evidence="6">Single-pass type I membrane protein</topology>
    </subcellularLocation>
</comment>
<dbReference type="SMART" id="SM00051">
    <property type="entry name" value="DSL"/>
    <property type="match status" value="1"/>
</dbReference>
<comment type="caution">
    <text evidence="5">Lacks conserved residue(s) required for the propagation of feature annotation.</text>
</comment>
<dbReference type="InterPro" id="IPR001774">
    <property type="entry name" value="DSL"/>
</dbReference>
<keyword evidence="6" id="KW-0732">Signal</keyword>
<dbReference type="Proteomes" id="UP001174909">
    <property type="component" value="Unassembled WGS sequence"/>
</dbReference>
<organism evidence="8 9">
    <name type="scientific">Geodia barretti</name>
    <name type="common">Barrett's horny sponge</name>
    <dbReference type="NCBI Taxonomy" id="519541"/>
    <lineage>
        <taxon>Eukaryota</taxon>
        <taxon>Metazoa</taxon>
        <taxon>Porifera</taxon>
        <taxon>Demospongiae</taxon>
        <taxon>Heteroscleromorpha</taxon>
        <taxon>Tetractinellida</taxon>
        <taxon>Astrophorina</taxon>
        <taxon>Geodiidae</taxon>
        <taxon>Geodia</taxon>
    </lineage>
</organism>
<evidence type="ECO:0000256" key="3">
    <source>
        <dbReference type="ARBA" id="ARBA00022737"/>
    </source>
</evidence>
<protein>
    <recommendedName>
        <fullName evidence="6">Delta-like protein</fullName>
    </recommendedName>
</protein>
<dbReference type="Gene3D" id="2.10.25.140">
    <property type="match status" value="1"/>
</dbReference>
<comment type="function">
    <text evidence="6">Putative Notch ligand involved in the mediation of Notch signaling.</text>
</comment>
<dbReference type="Pfam" id="PF01414">
    <property type="entry name" value="DSL"/>
    <property type="match status" value="1"/>
</dbReference>
<evidence type="ECO:0000259" key="7">
    <source>
        <dbReference type="PROSITE" id="PS51051"/>
    </source>
</evidence>
<keyword evidence="6" id="KW-1133">Transmembrane helix</keyword>
<dbReference type="AlphaFoldDB" id="A0AA35RXY3"/>
<evidence type="ECO:0000256" key="5">
    <source>
        <dbReference type="PROSITE-ProRule" id="PRU00377"/>
    </source>
</evidence>
<keyword evidence="1 6" id="KW-0217">Developmental protein</keyword>
<dbReference type="GO" id="GO:0007154">
    <property type="term" value="P:cell communication"/>
    <property type="evidence" value="ECO:0007669"/>
    <property type="project" value="InterPro"/>
</dbReference>
<evidence type="ECO:0000256" key="1">
    <source>
        <dbReference type="ARBA" id="ARBA00022473"/>
    </source>
</evidence>
<name>A0AA35RXY3_GEOBA</name>
<feature type="disulfide bond" evidence="5">
    <location>
        <begin position="63"/>
        <end position="72"/>
    </location>
</feature>
<feature type="domain" description="DSL" evidence="7">
    <location>
        <begin position="61"/>
        <end position="103"/>
    </location>
</feature>
<gene>
    <name evidence="8" type="ORF">GBAR_LOCUS11549</name>
</gene>
<feature type="non-terminal residue" evidence="8">
    <location>
        <position position="103"/>
    </location>
</feature>
<reference evidence="8" key="1">
    <citation type="submission" date="2023-03" db="EMBL/GenBank/DDBJ databases">
        <authorList>
            <person name="Steffen K."/>
            <person name="Cardenas P."/>
        </authorList>
    </citation>
    <scope>NUCLEOTIDE SEQUENCE</scope>
</reference>
<feature type="disulfide bond" evidence="5">
    <location>
        <begin position="76"/>
        <end position="88"/>
    </location>
</feature>
<sequence length="103" mass="11486">TLPQGQAYLLVIVFDVDSNSLDDTVDVIVVHILPSSLRRWSHVETFSGTFGFGSLSARYRVDCDKHFFGEDCSVLCVDTDSADGHYECDRYGNQECLPGYQNA</sequence>
<keyword evidence="6" id="KW-0812">Transmembrane</keyword>